<dbReference type="SMART" id="SM00470">
    <property type="entry name" value="ParB"/>
    <property type="match status" value="1"/>
</dbReference>
<dbReference type="InterPro" id="IPR036086">
    <property type="entry name" value="ParB/Sulfiredoxin_sf"/>
</dbReference>
<accession>A0AA48HE50</accession>
<name>A0AA48HE50_9RHOB</name>
<dbReference type="Pfam" id="PF02195">
    <property type="entry name" value="ParB_N"/>
    <property type="match status" value="1"/>
</dbReference>
<feature type="domain" description="ParB-like N-terminal" evidence="1">
    <location>
        <begin position="5"/>
        <end position="98"/>
    </location>
</feature>
<protein>
    <submittedName>
        <fullName evidence="2">Chromosome partitioning protein ParB</fullName>
    </submittedName>
</protein>
<sequence>MDPIQHIPLDQIDAAALPRDRLDLDPIALSDLTLSIAAHGLRMPIEVFPATGPLPYGLISGYRRLIAHRELNQPTIPAFIRQPADIPAALAAMIEENEIRAEITPWERASILLTALEHGHFATLDDALPALYPTYDRFRRARLRAVVEVVQHFGPTLTEPLSLSQQKLTRLAAGLRAGLGPVMDVALAESSDRSPATQWSLLSAILDEMEEEARHPPPPYRKDRPRHYLRTAMSLTIRRERHKDGWLLRFTGRDASGPLMEDVMDYVEAWLGGGEGGELPDGSAVWHLKNRCGSRRPGG</sequence>
<evidence type="ECO:0000313" key="2">
    <source>
        <dbReference type="EMBL" id="BDW83934.1"/>
    </source>
</evidence>
<dbReference type="GO" id="GO:0005694">
    <property type="term" value="C:chromosome"/>
    <property type="evidence" value="ECO:0007669"/>
    <property type="project" value="TreeGrafter"/>
</dbReference>
<keyword evidence="3" id="KW-1185">Reference proteome</keyword>
<dbReference type="SUPFAM" id="SSF110849">
    <property type="entry name" value="ParB/Sulfiredoxin"/>
    <property type="match status" value="1"/>
</dbReference>
<gene>
    <name evidence="2" type="ORF">MACH21_01110</name>
</gene>
<dbReference type="InterPro" id="IPR050336">
    <property type="entry name" value="Chromosome_partition/occlusion"/>
</dbReference>
<dbReference type="EMBL" id="AP027266">
    <property type="protein sequence ID" value="BDW83934.1"/>
    <property type="molecule type" value="Genomic_DNA"/>
</dbReference>
<dbReference type="PANTHER" id="PTHR33375:SF1">
    <property type="entry name" value="CHROMOSOME-PARTITIONING PROTEIN PARB-RELATED"/>
    <property type="match status" value="1"/>
</dbReference>
<dbReference type="Proteomes" id="UP001337723">
    <property type="component" value="Chromosome"/>
</dbReference>
<dbReference type="PANTHER" id="PTHR33375">
    <property type="entry name" value="CHROMOSOME-PARTITIONING PROTEIN PARB-RELATED"/>
    <property type="match status" value="1"/>
</dbReference>
<dbReference type="AlphaFoldDB" id="A0AA48HE50"/>
<proteinExistence type="predicted"/>
<dbReference type="InterPro" id="IPR003115">
    <property type="entry name" value="ParB_N"/>
</dbReference>
<organism evidence="2 3">
    <name type="scientific">Roseicyclus marinus</name>
    <dbReference type="NCBI Taxonomy" id="2161673"/>
    <lineage>
        <taxon>Bacteria</taxon>
        <taxon>Pseudomonadati</taxon>
        <taxon>Pseudomonadota</taxon>
        <taxon>Alphaproteobacteria</taxon>
        <taxon>Rhodobacterales</taxon>
        <taxon>Roseobacteraceae</taxon>
        <taxon>Roseicyclus</taxon>
    </lineage>
</organism>
<evidence type="ECO:0000313" key="3">
    <source>
        <dbReference type="Proteomes" id="UP001337723"/>
    </source>
</evidence>
<reference evidence="2 3" key="1">
    <citation type="submission" date="2023-01" db="EMBL/GenBank/DDBJ databases">
        <title>Complete genome sequence of Roseicyclus marinus strain Dej080120_10.</title>
        <authorList>
            <person name="Ueki S."/>
            <person name="Maruyama F."/>
        </authorList>
    </citation>
    <scope>NUCLEOTIDE SEQUENCE [LARGE SCALE GENOMIC DNA]</scope>
    <source>
        <strain evidence="2 3">Dej080120_10</strain>
    </source>
</reference>
<dbReference type="KEGG" id="rmai:MACH21_01110"/>
<dbReference type="GO" id="GO:0007059">
    <property type="term" value="P:chromosome segregation"/>
    <property type="evidence" value="ECO:0007669"/>
    <property type="project" value="TreeGrafter"/>
</dbReference>
<evidence type="ECO:0000259" key="1">
    <source>
        <dbReference type="SMART" id="SM00470"/>
    </source>
</evidence>
<dbReference type="Gene3D" id="3.90.1530.30">
    <property type="match status" value="1"/>
</dbReference>
<dbReference type="RefSeq" id="WP_338273407.1">
    <property type="nucleotide sequence ID" value="NZ_AP027266.1"/>
</dbReference>